<protein>
    <submittedName>
        <fullName evidence="1">Uncharacterized protein</fullName>
    </submittedName>
</protein>
<proteinExistence type="predicted"/>
<reference evidence="2" key="1">
    <citation type="journal article" date="2016" name="Nature">
        <title>The genome of the seagrass Zostera marina reveals angiosperm adaptation to the sea.</title>
        <authorList>
            <person name="Olsen J.L."/>
            <person name="Rouze P."/>
            <person name="Verhelst B."/>
            <person name="Lin Y.-C."/>
            <person name="Bayer T."/>
            <person name="Collen J."/>
            <person name="Dattolo E."/>
            <person name="De Paoli E."/>
            <person name="Dittami S."/>
            <person name="Maumus F."/>
            <person name="Michel G."/>
            <person name="Kersting A."/>
            <person name="Lauritano C."/>
            <person name="Lohaus R."/>
            <person name="Toepel M."/>
            <person name="Tonon T."/>
            <person name="Vanneste K."/>
            <person name="Amirebrahimi M."/>
            <person name="Brakel J."/>
            <person name="Bostroem C."/>
            <person name="Chovatia M."/>
            <person name="Grimwood J."/>
            <person name="Jenkins J.W."/>
            <person name="Jueterbock A."/>
            <person name="Mraz A."/>
            <person name="Stam W.T."/>
            <person name="Tice H."/>
            <person name="Bornberg-Bauer E."/>
            <person name="Green P.J."/>
            <person name="Pearson G.A."/>
            <person name="Procaccini G."/>
            <person name="Duarte C.M."/>
            <person name="Schmutz J."/>
            <person name="Reusch T.B.H."/>
            <person name="Van de Peer Y."/>
        </authorList>
    </citation>
    <scope>NUCLEOTIDE SEQUENCE [LARGE SCALE GENOMIC DNA]</scope>
    <source>
        <strain evidence="2">cv. Finnish</strain>
    </source>
</reference>
<organism evidence="1 2">
    <name type="scientific">Zostera marina</name>
    <name type="common">Eelgrass</name>
    <dbReference type="NCBI Taxonomy" id="29655"/>
    <lineage>
        <taxon>Eukaryota</taxon>
        <taxon>Viridiplantae</taxon>
        <taxon>Streptophyta</taxon>
        <taxon>Embryophyta</taxon>
        <taxon>Tracheophyta</taxon>
        <taxon>Spermatophyta</taxon>
        <taxon>Magnoliopsida</taxon>
        <taxon>Liliopsida</taxon>
        <taxon>Zosteraceae</taxon>
        <taxon>Zostera</taxon>
    </lineage>
</organism>
<sequence length="24" mass="2882">MLVFRGRTNQVHIVVYLNNIYQGF</sequence>
<dbReference type="Proteomes" id="UP000036987">
    <property type="component" value="Unassembled WGS sequence"/>
</dbReference>
<name>A0A0K9Q1G9_ZOSMR</name>
<accession>A0A0K9Q1G9</accession>
<keyword evidence="2" id="KW-1185">Reference proteome</keyword>
<evidence type="ECO:0000313" key="2">
    <source>
        <dbReference type="Proteomes" id="UP000036987"/>
    </source>
</evidence>
<gene>
    <name evidence="1" type="ORF">ZOSMA_131G00090</name>
</gene>
<comment type="caution">
    <text evidence="1">The sequence shown here is derived from an EMBL/GenBank/DDBJ whole genome shotgun (WGS) entry which is preliminary data.</text>
</comment>
<dbReference type="AlphaFoldDB" id="A0A0K9Q1G9"/>
<evidence type="ECO:0000313" key="1">
    <source>
        <dbReference type="EMBL" id="KMZ74305.1"/>
    </source>
</evidence>
<dbReference type="EMBL" id="LFYR01000364">
    <property type="protein sequence ID" value="KMZ74305.1"/>
    <property type="molecule type" value="Genomic_DNA"/>
</dbReference>